<keyword evidence="12" id="KW-0902">Two-component regulatory system</keyword>
<keyword evidence="6" id="KW-0808">Transferase</keyword>
<dbReference type="PROSITE" id="PS50109">
    <property type="entry name" value="HIS_KIN"/>
    <property type="match status" value="1"/>
</dbReference>
<evidence type="ECO:0000313" key="18">
    <source>
        <dbReference type="Proteomes" id="UP000215137"/>
    </source>
</evidence>
<dbReference type="PANTHER" id="PTHR45528">
    <property type="entry name" value="SENSOR HISTIDINE KINASE CPXA"/>
    <property type="match status" value="1"/>
</dbReference>
<dbReference type="SUPFAM" id="SSF47384">
    <property type="entry name" value="Homodimeric domain of signal transducing histidine kinase"/>
    <property type="match status" value="1"/>
</dbReference>
<dbReference type="InterPro" id="IPR003594">
    <property type="entry name" value="HATPase_dom"/>
</dbReference>
<dbReference type="GO" id="GO:0005524">
    <property type="term" value="F:ATP binding"/>
    <property type="evidence" value="ECO:0007669"/>
    <property type="project" value="UniProtKB-KW"/>
</dbReference>
<evidence type="ECO:0000256" key="9">
    <source>
        <dbReference type="ARBA" id="ARBA00022777"/>
    </source>
</evidence>
<dbReference type="KEGG" id="bko:CKF48_11385"/>
<dbReference type="AlphaFoldDB" id="A0A248TP56"/>
<evidence type="ECO:0000256" key="8">
    <source>
        <dbReference type="ARBA" id="ARBA00022741"/>
    </source>
</evidence>
<keyword evidence="10" id="KW-0067">ATP-binding</keyword>
<evidence type="ECO:0000256" key="2">
    <source>
        <dbReference type="ARBA" id="ARBA00004651"/>
    </source>
</evidence>
<dbReference type="Gene3D" id="3.30.565.10">
    <property type="entry name" value="Histidine kinase-like ATPase, C-terminal domain"/>
    <property type="match status" value="1"/>
</dbReference>
<gene>
    <name evidence="17" type="ORF">CKF48_11385</name>
</gene>
<dbReference type="Pfam" id="PF02518">
    <property type="entry name" value="HATPase_c"/>
    <property type="match status" value="1"/>
</dbReference>
<evidence type="ECO:0000256" key="1">
    <source>
        <dbReference type="ARBA" id="ARBA00000085"/>
    </source>
</evidence>
<dbReference type="FunFam" id="3.30.565.10:FF:000013">
    <property type="entry name" value="Two-component sensor histidine kinase"/>
    <property type="match status" value="1"/>
</dbReference>
<dbReference type="PROSITE" id="PS50885">
    <property type="entry name" value="HAMP"/>
    <property type="match status" value="1"/>
</dbReference>
<evidence type="ECO:0000256" key="7">
    <source>
        <dbReference type="ARBA" id="ARBA00022692"/>
    </source>
</evidence>
<dbReference type="PRINTS" id="PR00344">
    <property type="entry name" value="BCTRLSENSOR"/>
</dbReference>
<name>A0A248TP56_9BACI</name>
<dbReference type="RefSeq" id="WP_095373570.1">
    <property type="nucleotide sequence ID" value="NZ_CP022983.1"/>
</dbReference>
<evidence type="ECO:0000256" key="13">
    <source>
        <dbReference type="ARBA" id="ARBA00023136"/>
    </source>
</evidence>
<dbReference type="InterPro" id="IPR003661">
    <property type="entry name" value="HisK_dim/P_dom"/>
</dbReference>
<dbReference type="InterPro" id="IPR050398">
    <property type="entry name" value="HssS/ArlS-like"/>
</dbReference>
<dbReference type="InterPro" id="IPR036890">
    <property type="entry name" value="HATPase_C_sf"/>
</dbReference>
<dbReference type="GO" id="GO:0005886">
    <property type="term" value="C:plasma membrane"/>
    <property type="evidence" value="ECO:0007669"/>
    <property type="project" value="UniProtKB-SubCell"/>
</dbReference>
<evidence type="ECO:0000256" key="3">
    <source>
        <dbReference type="ARBA" id="ARBA00012438"/>
    </source>
</evidence>
<dbReference type="EMBL" id="CP022983">
    <property type="protein sequence ID" value="ASV70008.1"/>
    <property type="molecule type" value="Genomic_DNA"/>
</dbReference>
<feature type="domain" description="HAMP" evidence="16">
    <location>
        <begin position="81"/>
        <end position="133"/>
    </location>
</feature>
<evidence type="ECO:0000256" key="5">
    <source>
        <dbReference type="ARBA" id="ARBA00022553"/>
    </source>
</evidence>
<sequence>MVNYKINFQTKLLLLVFVSMILAGVITYALFAYMQYYYHQFVLIDDPLARIRWALGNKGLFIIFAILYILFTLVIFKLLTRRISSYFSHISHGIKQLANSDFQYETKISTNDEFGQIAIDLNTASLKLKEAIERGDFAESSRDQLIVNLAHDLRTPLTSVIGYLDIIKKDTSLTEEQKKHYTNIVYKKAGRLEELIDHLFDITKLNYGKLSIIKSEINLSELLLQLCEEMYPALKKNHLEARLHLQPSLMIEADGRQLARVFENLLNNAIRYGADGQFIDIHTSLDDEGAIVQIINYGDDIREKDLPYIFDSFYTSDPSRAHQEGGTGLGLFIAKNIVEQHGGRITVNSTVIQTSFEIRLPIHPSTLDN</sequence>
<dbReference type="InterPro" id="IPR003660">
    <property type="entry name" value="HAMP_dom"/>
</dbReference>
<dbReference type="Gene3D" id="1.10.287.130">
    <property type="match status" value="1"/>
</dbReference>
<dbReference type="CDD" id="cd00082">
    <property type="entry name" value="HisKA"/>
    <property type="match status" value="1"/>
</dbReference>
<dbReference type="SMART" id="SM00387">
    <property type="entry name" value="HATPase_c"/>
    <property type="match status" value="1"/>
</dbReference>
<dbReference type="Gene3D" id="6.10.340.10">
    <property type="match status" value="1"/>
</dbReference>
<dbReference type="SUPFAM" id="SSF55874">
    <property type="entry name" value="ATPase domain of HSP90 chaperone/DNA topoisomerase II/histidine kinase"/>
    <property type="match status" value="1"/>
</dbReference>
<feature type="domain" description="Histidine kinase" evidence="15">
    <location>
        <begin position="148"/>
        <end position="364"/>
    </location>
</feature>
<keyword evidence="4" id="KW-1003">Cell membrane</keyword>
<feature type="transmembrane region" description="Helical" evidence="14">
    <location>
        <begin position="58"/>
        <end position="79"/>
    </location>
</feature>
<dbReference type="CDD" id="cd00075">
    <property type="entry name" value="HATPase"/>
    <property type="match status" value="1"/>
</dbReference>
<evidence type="ECO:0000256" key="14">
    <source>
        <dbReference type="SAM" id="Phobius"/>
    </source>
</evidence>
<accession>A0A248TP56</accession>
<keyword evidence="11 14" id="KW-1133">Transmembrane helix</keyword>
<organism evidence="17 18">
    <name type="scientific">Cytobacillus kochii</name>
    <dbReference type="NCBI Taxonomy" id="859143"/>
    <lineage>
        <taxon>Bacteria</taxon>
        <taxon>Bacillati</taxon>
        <taxon>Bacillota</taxon>
        <taxon>Bacilli</taxon>
        <taxon>Bacillales</taxon>
        <taxon>Bacillaceae</taxon>
        <taxon>Cytobacillus</taxon>
    </lineage>
</organism>
<evidence type="ECO:0000256" key="4">
    <source>
        <dbReference type="ARBA" id="ARBA00022475"/>
    </source>
</evidence>
<keyword evidence="8" id="KW-0547">Nucleotide-binding</keyword>
<dbReference type="FunFam" id="1.10.287.130:FF:000001">
    <property type="entry name" value="Two-component sensor histidine kinase"/>
    <property type="match status" value="1"/>
</dbReference>
<evidence type="ECO:0000256" key="6">
    <source>
        <dbReference type="ARBA" id="ARBA00022679"/>
    </source>
</evidence>
<dbReference type="PANTHER" id="PTHR45528:SF1">
    <property type="entry name" value="SENSOR HISTIDINE KINASE CPXA"/>
    <property type="match status" value="1"/>
</dbReference>
<feature type="transmembrane region" description="Helical" evidence="14">
    <location>
        <begin position="12"/>
        <end position="38"/>
    </location>
</feature>
<keyword evidence="5" id="KW-0597">Phosphoprotein</keyword>
<comment type="subcellular location">
    <subcellularLocation>
        <location evidence="2">Cell membrane</location>
        <topology evidence="2">Multi-pass membrane protein</topology>
    </subcellularLocation>
</comment>
<keyword evidence="7 14" id="KW-0812">Transmembrane</keyword>
<evidence type="ECO:0000256" key="11">
    <source>
        <dbReference type="ARBA" id="ARBA00022989"/>
    </source>
</evidence>
<dbReference type="OrthoDB" id="9792991at2"/>
<comment type="catalytic activity">
    <reaction evidence="1">
        <text>ATP + protein L-histidine = ADP + protein N-phospho-L-histidine.</text>
        <dbReference type="EC" id="2.7.13.3"/>
    </reaction>
</comment>
<dbReference type="Pfam" id="PF00512">
    <property type="entry name" value="HisKA"/>
    <property type="match status" value="1"/>
</dbReference>
<dbReference type="InterPro" id="IPR036097">
    <property type="entry name" value="HisK_dim/P_sf"/>
</dbReference>
<protein>
    <recommendedName>
        <fullName evidence="3">histidine kinase</fullName>
        <ecNumber evidence="3">2.7.13.3</ecNumber>
    </recommendedName>
</protein>
<evidence type="ECO:0000259" key="15">
    <source>
        <dbReference type="PROSITE" id="PS50109"/>
    </source>
</evidence>
<dbReference type="Proteomes" id="UP000215137">
    <property type="component" value="Chromosome"/>
</dbReference>
<dbReference type="InterPro" id="IPR005467">
    <property type="entry name" value="His_kinase_dom"/>
</dbReference>
<keyword evidence="18" id="KW-1185">Reference proteome</keyword>
<dbReference type="EC" id="2.7.13.3" evidence="3"/>
<evidence type="ECO:0000313" key="17">
    <source>
        <dbReference type="EMBL" id="ASV70008.1"/>
    </source>
</evidence>
<reference evidence="17 18" key="1">
    <citation type="submission" date="2017-08" db="EMBL/GenBank/DDBJ databases">
        <title>Complete Genome Sequence of Bacillus kochii Oregon-R-modENCODE STRAIN BDGP4, isolated from Drosophila melanogaster gut.</title>
        <authorList>
            <person name="Wan K.H."/>
            <person name="Yu C."/>
            <person name="Park S."/>
            <person name="Hammonds A.S."/>
            <person name="Booth B.W."/>
            <person name="Celniker S.E."/>
        </authorList>
    </citation>
    <scope>NUCLEOTIDE SEQUENCE [LARGE SCALE GENOMIC DNA]</scope>
    <source>
        <strain evidence="17 18">BDGP4</strain>
    </source>
</reference>
<dbReference type="SMART" id="SM00388">
    <property type="entry name" value="HisKA"/>
    <property type="match status" value="1"/>
</dbReference>
<proteinExistence type="predicted"/>
<keyword evidence="9 17" id="KW-0418">Kinase</keyword>
<evidence type="ECO:0000259" key="16">
    <source>
        <dbReference type="PROSITE" id="PS50885"/>
    </source>
</evidence>
<evidence type="ECO:0000256" key="12">
    <source>
        <dbReference type="ARBA" id="ARBA00023012"/>
    </source>
</evidence>
<dbReference type="GO" id="GO:0000155">
    <property type="term" value="F:phosphorelay sensor kinase activity"/>
    <property type="evidence" value="ECO:0007669"/>
    <property type="project" value="InterPro"/>
</dbReference>
<evidence type="ECO:0000256" key="10">
    <source>
        <dbReference type="ARBA" id="ARBA00022840"/>
    </source>
</evidence>
<keyword evidence="13 14" id="KW-0472">Membrane</keyword>
<dbReference type="InterPro" id="IPR004358">
    <property type="entry name" value="Sig_transdc_His_kin-like_C"/>
</dbReference>